<comment type="catalytic activity">
    <reaction evidence="1">
        <text>S-ubiquitinyl-[E2 ubiquitin-conjugating enzyme]-L-cysteine + [acceptor protein]-L-lysine = [E2 ubiquitin-conjugating enzyme]-L-cysteine + N(6)-ubiquitinyl-[acceptor protein]-L-lysine.</text>
        <dbReference type="EC" id="2.3.2.27"/>
    </reaction>
</comment>
<dbReference type="GO" id="GO:0061630">
    <property type="term" value="F:ubiquitin protein ligase activity"/>
    <property type="evidence" value="ECO:0007669"/>
    <property type="project" value="UniProtKB-EC"/>
</dbReference>
<evidence type="ECO:0000256" key="2">
    <source>
        <dbReference type="ARBA" id="ARBA00004906"/>
    </source>
</evidence>
<gene>
    <name evidence="10" type="ORF">CYCCA115_LOCUS23840</name>
</gene>
<dbReference type="Gene3D" id="3.30.40.10">
    <property type="entry name" value="Zinc/RING finger domain, C3HC4 (zinc finger)"/>
    <property type="match status" value="2"/>
</dbReference>
<keyword evidence="7" id="KW-0862">Zinc</keyword>
<protein>
    <recommendedName>
        <fullName evidence="4">RING-type E3 ubiquitin transferase</fullName>
        <ecNumber evidence="4">2.3.2.27</ecNumber>
    </recommendedName>
</protein>
<comment type="caution">
    <text evidence="10">The sequence shown here is derived from an EMBL/GenBank/DDBJ whole genome shotgun (WGS) entry which is preliminary data.</text>
</comment>
<proteinExistence type="inferred from homology"/>
<feature type="region of interest" description="Disordered" evidence="8">
    <location>
        <begin position="1"/>
        <end position="125"/>
    </location>
</feature>
<name>A0AAD2GDI1_9STRA</name>
<evidence type="ECO:0000256" key="5">
    <source>
        <dbReference type="ARBA" id="ARBA00022679"/>
    </source>
</evidence>
<dbReference type="PROSITE" id="PS50089">
    <property type="entry name" value="ZF_RING_2"/>
    <property type="match status" value="2"/>
</dbReference>
<dbReference type="GO" id="GO:0007219">
    <property type="term" value="P:Notch signaling pathway"/>
    <property type="evidence" value="ECO:0007669"/>
    <property type="project" value="InterPro"/>
</dbReference>
<evidence type="ECO:0000313" key="10">
    <source>
        <dbReference type="EMBL" id="CAJ1969688.1"/>
    </source>
</evidence>
<evidence type="ECO:0000313" key="11">
    <source>
        <dbReference type="Proteomes" id="UP001295423"/>
    </source>
</evidence>
<dbReference type="GO" id="GO:0016567">
    <property type="term" value="P:protein ubiquitination"/>
    <property type="evidence" value="ECO:0007669"/>
    <property type="project" value="InterPro"/>
</dbReference>
<dbReference type="InterPro" id="IPR039399">
    <property type="entry name" value="Deltex_C_sf"/>
</dbReference>
<dbReference type="InterPro" id="IPR013083">
    <property type="entry name" value="Znf_RING/FYVE/PHD"/>
</dbReference>
<feature type="region of interest" description="Disordered" evidence="8">
    <location>
        <begin position="152"/>
        <end position="173"/>
    </location>
</feature>
<dbReference type="InterPro" id="IPR039396">
    <property type="entry name" value="Deltex_C"/>
</dbReference>
<comment type="similarity">
    <text evidence="3">Belongs to the Deltex family.</text>
</comment>
<keyword evidence="7" id="KW-0863">Zinc-finger</keyword>
<dbReference type="Pfam" id="PF13639">
    <property type="entry name" value="zf-RING_2"/>
    <property type="match status" value="2"/>
</dbReference>
<sequence>MMPSNHEESKATDSEDDRKPAALPSHRQRKQWQHQSQDGSKKGSFLDPPSANAVAATANRKRPTFDSSDDGLLASLSNCEKASEGSKNAAVKITKESPEDTANTNAVARNRKSPPTAIDSDVDPHVYLKGEGETPKISTRMKEKATVVGTNNDCKPAALPTSPPTTPSKCRYQPGVDNVTDSKRRQTNQDIQNLNLNIPSLSSSPQRKLDYQLASTIQEQEYQLKKADAEKEHEAMTKSPYGKAVLVVQEILELTKNTKDQAKNEYPNFAQNFDSVSTDDMVFLAKNLLEKQREFLASGILGFVDIGYHYTDSTNLNSIRTNGLMTRNERDSQGIQAHRFHGSTYGDGVYTGNSPTKFAGYGNTGLIVGRLLGTMKTFGQQTTDGANTVLVPDREIVVLKTSAQCLPMIKYDMGLVGSQEGQDFIQRLTRSLQAILDQVFNPGLTGAPLTCYRYTDPSSTNFPGPIHYGPRKQGLFQYIAPERLAGTVNPNEAFCLPPSSCNFQIDCAICHDALSDPRSCVAVKVCNHVFHKDCIEQACKSGSKCPTCRKCIGTPLGKSPSGSMSIMIPPVFNGMKCSGFANCDTIVIAYSIRAGIQKHYHENPGQSHSGKYVTAYLPNNSDGQSLLKRLKFAFLHGLTFTIGTSITTGATNQCIWSSIHHKTSPNSGVHGFPDPNYFANCNGELDSENVPAANLLDVNGTKKQTVLGGIPPIAQPFGVGVGRAFGTGSASTTISSSAIPHRYGATVRLNPQNGTMQQAVVGYIAPERLSGAVNPNEAFCLPPSSCNFQSDCVICHDALSDPSCCVALKVCNHVFHKDCIEQACKFGSKCPTCRKCIGTPLGKSPSGSMSISITYNLKCSGFAAWDTIVIVYSMQAGTQKHYHENPGQPHPDKHATAYLPNNPDGRNLLKRLKFAFLHGLTFTIGTSMTTGATNQCTWSSIHHKTHPDSTVHGFPDPNYFANCNGELDSENVPAANLLDSNGQKLVTTQP</sequence>
<evidence type="ECO:0000256" key="1">
    <source>
        <dbReference type="ARBA" id="ARBA00000900"/>
    </source>
</evidence>
<dbReference type="Proteomes" id="UP001295423">
    <property type="component" value="Unassembled WGS sequence"/>
</dbReference>
<feature type="domain" description="RING-type" evidence="9">
    <location>
        <begin position="792"/>
        <end position="834"/>
    </location>
</feature>
<dbReference type="SMART" id="SM00184">
    <property type="entry name" value="RING"/>
    <property type="match status" value="2"/>
</dbReference>
<keyword evidence="6" id="KW-0479">Metal-binding</keyword>
<feature type="compositionally biased region" description="Basic and acidic residues" evidence="8">
    <location>
        <begin position="1"/>
        <end position="20"/>
    </location>
</feature>
<dbReference type="EC" id="2.3.2.27" evidence="4"/>
<dbReference type="InterPro" id="IPR001841">
    <property type="entry name" value="Znf_RING"/>
</dbReference>
<dbReference type="Gene3D" id="3.30.390.130">
    <property type="match status" value="2"/>
</dbReference>
<evidence type="ECO:0000256" key="6">
    <source>
        <dbReference type="ARBA" id="ARBA00022723"/>
    </source>
</evidence>
<dbReference type="AlphaFoldDB" id="A0AAD2GDI1"/>
<dbReference type="InterPro" id="IPR039398">
    <property type="entry name" value="Deltex_fam"/>
</dbReference>
<evidence type="ECO:0000259" key="9">
    <source>
        <dbReference type="PROSITE" id="PS50089"/>
    </source>
</evidence>
<evidence type="ECO:0000256" key="8">
    <source>
        <dbReference type="SAM" id="MobiDB-lite"/>
    </source>
</evidence>
<feature type="domain" description="RING-type" evidence="9">
    <location>
        <begin position="507"/>
        <end position="549"/>
    </location>
</feature>
<keyword evidence="11" id="KW-1185">Reference proteome</keyword>
<accession>A0AAD2GDI1</accession>
<dbReference type="GO" id="GO:0008270">
    <property type="term" value="F:zinc ion binding"/>
    <property type="evidence" value="ECO:0007669"/>
    <property type="project" value="UniProtKB-KW"/>
</dbReference>
<evidence type="ECO:0000256" key="7">
    <source>
        <dbReference type="PROSITE-ProRule" id="PRU00175"/>
    </source>
</evidence>
<comment type="pathway">
    <text evidence="2">Protein modification; protein ubiquitination.</text>
</comment>
<dbReference type="Pfam" id="PF18102">
    <property type="entry name" value="DTC"/>
    <property type="match status" value="2"/>
</dbReference>
<evidence type="ECO:0000256" key="4">
    <source>
        <dbReference type="ARBA" id="ARBA00012483"/>
    </source>
</evidence>
<reference evidence="10" key="1">
    <citation type="submission" date="2023-08" db="EMBL/GenBank/DDBJ databases">
        <authorList>
            <person name="Audoor S."/>
            <person name="Bilcke G."/>
        </authorList>
    </citation>
    <scope>NUCLEOTIDE SEQUENCE</scope>
</reference>
<dbReference type="SUPFAM" id="SSF57850">
    <property type="entry name" value="RING/U-box"/>
    <property type="match status" value="2"/>
</dbReference>
<dbReference type="EMBL" id="CAKOGP040002424">
    <property type="protein sequence ID" value="CAJ1969688.1"/>
    <property type="molecule type" value="Genomic_DNA"/>
</dbReference>
<organism evidence="10 11">
    <name type="scientific">Cylindrotheca closterium</name>
    <dbReference type="NCBI Taxonomy" id="2856"/>
    <lineage>
        <taxon>Eukaryota</taxon>
        <taxon>Sar</taxon>
        <taxon>Stramenopiles</taxon>
        <taxon>Ochrophyta</taxon>
        <taxon>Bacillariophyta</taxon>
        <taxon>Bacillariophyceae</taxon>
        <taxon>Bacillariophycidae</taxon>
        <taxon>Bacillariales</taxon>
        <taxon>Bacillariaceae</taxon>
        <taxon>Cylindrotheca</taxon>
    </lineage>
</organism>
<keyword evidence="5" id="KW-0808">Transferase</keyword>
<dbReference type="PANTHER" id="PTHR12622">
    <property type="entry name" value="DELTEX-RELATED"/>
    <property type="match status" value="1"/>
</dbReference>
<evidence type="ECO:0000256" key="3">
    <source>
        <dbReference type="ARBA" id="ARBA00009413"/>
    </source>
</evidence>